<dbReference type="AlphaFoldDB" id="A0A3P1C0J1"/>
<evidence type="ECO:0000313" key="2">
    <source>
        <dbReference type="Proteomes" id="UP000271925"/>
    </source>
</evidence>
<name>A0A3P1C0J1_9BACT</name>
<dbReference type="InterPro" id="IPR025534">
    <property type="entry name" value="DUF4420"/>
</dbReference>
<reference evidence="1 2" key="1">
    <citation type="submission" date="2018-11" db="EMBL/GenBank/DDBJ databases">
        <authorList>
            <person name="Zhou Z."/>
            <person name="Wang G."/>
        </authorList>
    </citation>
    <scope>NUCLEOTIDE SEQUENCE [LARGE SCALE GENOMIC DNA]</scope>
    <source>
        <strain evidence="1 2">KCTC52004</strain>
    </source>
</reference>
<keyword evidence="2" id="KW-1185">Reference proteome</keyword>
<gene>
    <name evidence="1" type="ORF">EHT25_03450</name>
</gene>
<protein>
    <submittedName>
        <fullName evidence="1">PD-(D/E)XK motif protein</fullName>
    </submittedName>
</protein>
<dbReference type="Pfam" id="PF14390">
    <property type="entry name" value="DUF4420"/>
    <property type="match status" value="1"/>
</dbReference>
<organism evidence="1 2">
    <name type="scientific">Larkinella rosea</name>
    <dbReference type="NCBI Taxonomy" id="2025312"/>
    <lineage>
        <taxon>Bacteria</taxon>
        <taxon>Pseudomonadati</taxon>
        <taxon>Bacteroidota</taxon>
        <taxon>Cytophagia</taxon>
        <taxon>Cytophagales</taxon>
        <taxon>Spirosomataceae</taxon>
        <taxon>Larkinella</taxon>
    </lineage>
</organism>
<comment type="caution">
    <text evidence="1">The sequence shown here is derived from an EMBL/GenBank/DDBJ whole genome shotgun (WGS) entry which is preliminary data.</text>
</comment>
<dbReference type="OrthoDB" id="2808696at2"/>
<accession>A0A3P1C0J1</accession>
<proteinExistence type="predicted"/>
<evidence type="ECO:0000313" key="1">
    <source>
        <dbReference type="EMBL" id="RRB06857.1"/>
    </source>
</evidence>
<sequence length="333" mass="37623">MSNLRPLKTSKPMDAAMLAQKWDMLRAINRDFLNTLRIDADIVPDLYVGISAEGKRCLVLKLPDNYTPDFRSVVKQNLSLELYKETGWVILALLDDSYADLFDDLIVSVCSKIGQIPSTADSVAELLKVFYKWSNFFHDPQTEDLSEETVRGLLGELLVLKQFLTVADFSQVNDILHSWRGPYGSRHDFTGERRGYEVKTPTSNSETVKISSEFQLQPEPEKELELVVVTVVPDQQSGISIQEAGVSIQKLVRARSGDCSIFFDALSAKGLTLHSLQRYDMFRYVPVRIVFYACTAENFPSLITSRLPASITAVSYRISIDSLTPFINREENF</sequence>
<dbReference type="Proteomes" id="UP000271925">
    <property type="component" value="Unassembled WGS sequence"/>
</dbReference>
<dbReference type="EMBL" id="RQJO01000007">
    <property type="protein sequence ID" value="RRB06857.1"/>
    <property type="molecule type" value="Genomic_DNA"/>
</dbReference>